<accession>A0A0L0ST52</accession>
<dbReference type="Proteomes" id="UP000054350">
    <property type="component" value="Unassembled WGS sequence"/>
</dbReference>
<evidence type="ECO:0000256" key="1">
    <source>
        <dbReference type="SAM" id="MobiDB-lite"/>
    </source>
</evidence>
<dbReference type="EMBL" id="GG745348">
    <property type="protein sequence ID" value="KNE65738.1"/>
    <property type="molecule type" value="Genomic_DNA"/>
</dbReference>
<feature type="region of interest" description="Disordered" evidence="1">
    <location>
        <begin position="1"/>
        <end position="67"/>
    </location>
</feature>
<reference evidence="3" key="2">
    <citation type="submission" date="2009-11" db="EMBL/GenBank/DDBJ databases">
        <title>The Genome Sequence of Allomyces macrogynus strain ATCC 38327.</title>
        <authorList>
            <consortium name="The Broad Institute Genome Sequencing Platform"/>
            <person name="Russ C."/>
            <person name="Cuomo C."/>
            <person name="Shea T."/>
            <person name="Young S.K."/>
            <person name="Zeng Q."/>
            <person name="Koehrsen M."/>
            <person name="Haas B."/>
            <person name="Borodovsky M."/>
            <person name="Guigo R."/>
            <person name="Alvarado L."/>
            <person name="Berlin A."/>
            <person name="Borenstein D."/>
            <person name="Chen Z."/>
            <person name="Engels R."/>
            <person name="Freedman E."/>
            <person name="Gellesch M."/>
            <person name="Goldberg J."/>
            <person name="Griggs A."/>
            <person name="Gujja S."/>
            <person name="Heiman D."/>
            <person name="Hepburn T."/>
            <person name="Howarth C."/>
            <person name="Jen D."/>
            <person name="Larson L."/>
            <person name="Lewis B."/>
            <person name="Mehta T."/>
            <person name="Park D."/>
            <person name="Pearson M."/>
            <person name="Roberts A."/>
            <person name="Saif S."/>
            <person name="Shenoy N."/>
            <person name="Sisk P."/>
            <person name="Stolte C."/>
            <person name="Sykes S."/>
            <person name="Walk T."/>
            <person name="White J."/>
            <person name="Yandava C."/>
            <person name="Burger G."/>
            <person name="Gray M.W."/>
            <person name="Holland P.W.H."/>
            <person name="King N."/>
            <person name="Lang F.B.F."/>
            <person name="Roger A.J."/>
            <person name="Ruiz-Trillo I."/>
            <person name="Lander E."/>
            <person name="Nusbaum C."/>
        </authorList>
    </citation>
    <scope>NUCLEOTIDE SEQUENCE [LARGE SCALE GENOMIC DNA]</scope>
    <source>
        <strain evidence="3">ATCC 38327</strain>
    </source>
</reference>
<dbReference type="Gene3D" id="1.25.40.480">
    <property type="match status" value="1"/>
</dbReference>
<sequence>MQRRARWRRERAQRPPDAEQEEELVDAFPDTTAGDIVMSDAQAGDDAFNHDAETAGQDASDSVPQQPASMEQVVTLIRSERLTNETTAPSDGALHQLVSMLSPFPRAQIIDTLTQPSLSEQVLLKTLELRNLPRGIQGCFMELLCRQIQRTEQLPSRPVVTYLSTLAAGDTDQFVAGLFRPLLAGPATGDYPWLVDLIKPLSLAAKATILTSLIAIAPTTSTAVINLHTVLAGTRNLVLPGAKVAVWADQLAQDRGTIKALQSVLRNYGAVLDRDALVRVQTALENAAFTHPLLRSAQSAVQRLLDGK</sequence>
<keyword evidence="3" id="KW-1185">Reference proteome</keyword>
<proteinExistence type="predicted"/>
<dbReference type="VEuPathDB" id="FungiDB:AMAG_09717"/>
<gene>
    <name evidence="2" type="ORF">AMAG_09717</name>
</gene>
<protein>
    <recommendedName>
        <fullName evidence="4">Fanconi Anaemia group E protein C-terminal domain-containing protein</fullName>
    </recommendedName>
</protein>
<evidence type="ECO:0000313" key="3">
    <source>
        <dbReference type="Proteomes" id="UP000054350"/>
    </source>
</evidence>
<evidence type="ECO:0000313" key="2">
    <source>
        <dbReference type="EMBL" id="KNE65738.1"/>
    </source>
</evidence>
<organism evidence="2 3">
    <name type="scientific">Allomyces macrogynus (strain ATCC 38327)</name>
    <name type="common">Allomyces javanicus var. macrogynus</name>
    <dbReference type="NCBI Taxonomy" id="578462"/>
    <lineage>
        <taxon>Eukaryota</taxon>
        <taxon>Fungi</taxon>
        <taxon>Fungi incertae sedis</taxon>
        <taxon>Blastocladiomycota</taxon>
        <taxon>Blastocladiomycetes</taxon>
        <taxon>Blastocladiales</taxon>
        <taxon>Blastocladiaceae</taxon>
        <taxon>Allomyces</taxon>
    </lineage>
</organism>
<dbReference type="OrthoDB" id="10328993at2759"/>
<evidence type="ECO:0008006" key="4">
    <source>
        <dbReference type="Google" id="ProtNLM"/>
    </source>
</evidence>
<feature type="compositionally biased region" description="Polar residues" evidence="1">
    <location>
        <begin position="57"/>
        <end position="67"/>
    </location>
</feature>
<name>A0A0L0ST52_ALLM3</name>
<reference evidence="2 3" key="1">
    <citation type="submission" date="2009-11" db="EMBL/GenBank/DDBJ databases">
        <title>Annotation of Allomyces macrogynus ATCC 38327.</title>
        <authorList>
            <consortium name="The Broad Institute Genome Sequencing Platform"/>
            <person name="Russ C."/>
            <person name="Cuomo C."/>
            <person name="Burger G."/>
            <person name="Gray M.W."/>
            <person name="Holland P.W.H."/>
            <person name="King N."/>
            <person name="Lang F.B.F."/>
            <person name="Roger A.J."/>
            <person name="Ruiz-Trillo I."/>
            <person name="Young S.K."/>
            <person name="Zeng Q."/>
            <person name="Gargeya S."/>
            <person name="Fitzgerald M."/>
            <person name="Haas B."/>
            <person name="Abouelleil A."/>
            <person name="Alvarado L."/>
            <person name="Arachchi H.M."/>
            <person name="Berlin A."/>
            <person name="Chapman S.B."/>
            <person name="Gearin G."/>
            <person name="Goldberg J."/>
            <person name="Griggs A."/>
            <person name="Gujja S."/>
            <person name="Hansen M."/>
            <person name="Heiman D."/>
            <person name="Howarth C."/>
            <person name="Larimer J."/>
            <person name="Lui A."/>
            <person name="MacDonald P.J.P."/>
            <person name="McCowen C."/>
            <person name="Montmayeur A."/>
            <person name="Murphy C."/>
            <person name="Neiman D."/>
            <person name="Pearson M."/>
            <person name="Priest M."/>
            <person name="Roberts A."/>
            <person name="Saif S."/>
            <person name="Shea T."/>
            <person name="Sisk P."/>
            <person name="Stolte C."/>
            <person name="Sykes S."/>
            <person name="Wortman J."/>
            <person name="Nusbaum C."/>
            <person name="Birren B."/>
        </authorList>
    </citation>
    <scope>NUCLEOTIDE SEQUENCE [LARGE SCALE GENOMIC DNA]</scope>
    <source>
        <strain evidence="2 3">ATCC 38327</strain>
    </source>
</reference>
<dbReference type="AlphaFoldDB" id="A0A0L0ST52"/>